<dbReference type="PANTHER" id="PTHR12346:SF0">
    <property type="entry name" value="SIN3A, ISOFORM G"/>
    <property type="match status" value="1"/>
</dbReference>
<reference evidence="7" key="2">
    <citation type="submission" date="2025-05" db="UniProtKB">
        <authorList>
            <consortium name="EnsemblMetazoa"/>
        </authorList>
    </citation>
    <scope>IDENTIFICATION</scope>
    <source>
        <strain evidence="7">Foshan</strain>
    </source>
</reference>
<feature type="compositionally biased region" description="Polar residues" evidence="5">
    <location>
        <begin position="1619"/>
        <end position="1631"/>
    </location>
</feature>
<feature type="compositionally biased region" description="Polar residues" evidence="5">
    <location>
        <begin position="384"/>
        <end position="396"/>
    </location>
</feature>
<evidence type="ECO:0000256" key="4">
    <source>
        <dbReference type="PROSITE-ProRule" id="PRU00810"/>
    </source>
</evidence>
<keyword evidence="3 4" id="KW-0539">Nucleus</keyword>
<dbReference type="Proteomes" id="UP000069940">
    <property type="component" value="Unassembled WGS sequence"/>
</dbReference>
<dbReference type="InterPro" id="IPR013194">
    <property type="entry name" value="HDAC_interact_dom"/>
</dbReference>
<feature type="compositionally biased region" description="Acidic residues" evidence="5">
    <location>
        <begin position="1065"/>
        <end position="1083"/>
    </location>
</feature>
<keyword evidence="2" id="KW-0678">Repressor</keyword>
<sequence length="1749" mass="193230">MKRGRTEEIQFGQPPRTGGTAPHQRLITTSQPHNPGPTIQYQISPNVIKTTAPADLVANLSQSQTQQQQQQVQQQQTVTQQSQQQSQVSQQGPLPPSQQQPSVQYTTSYTTAIGGTNLVKTTSHGQPTAPQPAQQIHVVNTTSQVRGHKGTANTNAGTNQVITTMPTNVISSAQPQPPPPPPPQGQAQFQRLKVEDALSYLDQVKFRFGNQPQVYNDFLDIMKEFKSQSIDTPGVIQRVSNLFKGHPELIVGFNTFLPPGYKIEVQANDQGYAFQVSVSVPSTSAGTAVAPQPSPHKYNTIFQGGGQIVQTGNTAVNLVTYGHSTGSVHTTLQSVSTTGPTTQNSNVTSIPPIPQSPQNFSRDRERTISGGSGGPTMPPSNTPIGSVTSDPSTLNSQQQQQNLHRMISQTVIPHQPQQQQPPPPETAAAGNAQPNQPVEFNHAITYVNKIKNRFHSQPEKYKRFLEILHTYQKEQKIHKEGTPGACNSGAKQLTEAEVYTQVAKLFDNQEDLLREFGQFLPDATSHAPMHVNKNHSMHEPVQVPPPQQQTHGKKMSGSVMNANVKPFNSSHQAGLARLQDRDYGPSEKDYSGSGGMGRGGSMGLEKEPRNHVSNQKYGHGASGMPGSGHGGGGNAIKRSPSYSQVPPHMGHNLSARDREGPPMKRHKPICRDITLAEASKFGTLNDYAFFDKVRKALRSPDVYENFLRCLTLFNQEIVSKSELQTLVTPFLSRFPDLLKWFQDFLGPSTVPECVPLASAQRQDRSQSELATDIDLSTCKRLGASYCALPKSHENVKCSGRTALCRDVLNDTWVSFPTWAEDSTFVTSRKTQYEEFIYRCEDERFELDVVIETNSATIRVLEGVQKKLSRMSQDEVSRFRLDECLGGTSATIHQRALKRIYGDKAADIIQGLRKNPVVAVPVVLRRLKAKEEEWREAQKGFNKQWREQNEKYYLKSLDHQGINFKQNDIKALRSKSLFNEIETLFDEVSYMKRHEQTEDGSSNPLTTGPHLVLPYKDKSILDDAANLLIHHVKRQTGIQKQEKARIKHILRQFVPDLFFAPRQQLSDDEREEDDRDMDVDQEHEDDNKTSSKNGNKNNGSSSSPSTRTEGGNGSGSATDKDAFASAIKEETPDSTTSSGSKPTTSVAASSSSPPESAMPSTGSTTSSGGATTSSQPTTSTTVGVDSSSTSGANNNRSSTEDSGKENLPDSAIKVEIKLEHDLDQPTVGSGSAGQSTAGGVQHTTNPPLPAHAISKHYEEAYTLFFTNNNWYLFLRLHAILCERLRTIYERAQIIATEERMYQSSRNNSTATALRLKPKSEIKVEDFYSTFLEMLKNVLDGNMEASNFEDSLREMFGIHAYIAFTLDRVVQNAVRQLQHCVTERGALECVELFQLEQRKGGAGGLCRTANRRVAHELAYQRKAEAALQDENCFKVYLYKIDCKVTIELLDTESDDTAQNFSNAQNYSNYVDRLSNPAATGTGSESGASITGGATGSGNVEIKTEKPDDDLAYSSANRKARFLQRNLRRCKAANPSQIAELKGDSSPTEDRDSKSPLLSGGTTTTTTTATGQKLNNVAASQQSTEGHGPNNNNNNTLKKGDGADVTASGATGVTVWNHKGKTSQAPERLPSSNGDQSYYVDDREQFRLSMNNNKISFVLNKHHIFYKRKSLLRARETHPAVTKTMHHRFDAFVQRWLDQNVSDAQRTQCNEWLLGTRLDLVKNVTVVRQNNDISRTPYMPYNRYKVEKVDHL</sequence>
<keyword evidence="8" id="KW-1185">Reference proteome</keyword>
<feature type="compositionally biased region" description="Low complexity" evidence="5">
    <location>
        <begin position="1475"/>
        <end position="1489"/>
    </location>
</feature>
<feature type="compositionally biased region" description="Gly residues" evidence="5">
    <location>
        <begin position="592"/>
        <end position="602"/>
    </location>
</feature>
<organism evidence="7 8">
    <name type="scientific">Aedes albopictus</name>
    <name type="common">Asian tiger mosquito</name>
    <name type="synonym">Stegomyia albopicta</name>
    <dbReference type="NCBI Taxonomy" id="7160"/>
    <lineage>
        <taxon>Eukaryota</taxon>
        <taxon>Metazoa</taxon>
        <taxon>Ecdysozoa</taxon>
        <taxon>Arthropoda</taxon>
        <taxon>Hexapoda</taxon>
        <taxon>Insecta</taxon>
        <taxon>Pterygota</taxon>
        <taxon>Neoptera</taxon>
        <taxon>Endopterygota</taxon>
        <taxon>Diptera</taxon>
        <taxon>Nematocera</taxon>
        <taxon>Culicoidea</taxon>
        <taxon>Culicidae</taxon>
        <taxon>Culicinae</taxon>
        <taxon>Aedini</taxon>
        <taxon>Aedes</taxon>
        <taxon>Stegomyia</taxon>
    </lineage>
</organism>
<dbReference type="Pfam" id="PF16879">
    <property type="entry name" value="Sin3a_C"/>
    <property type="match status" value="1"/>
</dbReference>
<evidence type="ECO:0000256" key="2">
    <source>
        <dbReference type="ARBA" id="ARBA00022491"/>
    </source>
</evidence>
<evidence type="ECO:0000256" key="1">
    <source>
        <dbReference type="ARBA" id="ARBA00004123"/>
    </source>
</evidence>
<dbReference type="PROSITE" id="PS51477">
    <property type="entry name" value="PAH"/>
    <property type="match status" value="3"/>
</dbReference>
<feature type="compositionally biased region" description="Polar residues" evidence="5">
    <location>
        <begin position="330"/>
        <end position="349"/>
    </location>
</feature>
<feature type="compositionally biased region" description="Low complexity" evidence="5">
    <location>
        <begin position="1557"/>
        <end position="1568"/>
    </location>
</feature>
<feature type="domain" description="Histone deacetylase interacting" evidence="6">
    <location>
        <begin position="777"/>
        <end position="877"/>
    </location>
</feature>
<protein>
    <recommendedName>
        <fullName evidence="6">Histone deacetylase interacting domain-containing protein</fullName>
    </recommendedName>
</protein>
<accession>A0ABM1ZFM4</accession>
<proteinExistence type="predicted"/>
<dbReference type="Pfam" id="PF02671">
    <property type="entry name" value="PAH"/>
    <property type="match status" value="3"/>
</dbReference>
<dbReference type="InterPro" id="IPR003822">
    <property type="entry name" value="PAH"/>
</dbReference>
<reference evidence="8" key="1">
    <citation type="journal article" date="2015" name="Proc. Natl. Acad. Sci. U.S.A.">
        <title>Genome sequence of the Asian Tiger mosquito, Aedes albopictus, reveals insights into its biology, genetics, and evolution.</title>
        <authorList>
            <person name="Chen X.G."/>
            <person name="Jiang X."/>
            <person name="Gu J."/>
            <person name="Xu M."/>
            <person name="Wu Y."/>
            <person name="Deng Y."/>
            <person name="Zhang C."/>
            <person name="Bonizzoni M."/>
            <person name="Dermauw W."/>
            <person name="Vontas J."/>
            <person name="Armbruster P."/>
            <person name="Huang X."/>
            <person name="Yang Y."/>
            <person name="Zhang H."/>
            <person name="He W."/>
            <person name="Peng H."/>
            <person name="Liu Y."/>
            <person name="Wu K."/>
            <person name="Chen J."/>
            <person name="Lirakis M."/>
            <person name="Topalis P."/>
            <person name="Van Leeuwen T."/>
            <person name="Hall A.B."/>
            <person name="Jiang X."/>
            <person name="Thorpe C."/>
            <person name="Mueller R.L."/>
            <person name="Sun C."/>
            <person name="Waterhouse R.M."/>
            <person name="Yan G."/>
            <person name="Tu Z.J."/>
            <person name="Fang X."/>
            <person name="James A.A."/>
        </authorList>
    </citation>
    <scope>NUCLEOTIDE SEQUENCE [LARGE SCALE GENOMIC DNA]</scope>
    <source>
        <strain evidence="8">Foshan</strain>
    </source>
</reference>
<evidence type="ECO:0000259" key="6">
    <source>
        <dbReference type="SMART" id="SM00761"/>
    </source>
</evidence>
<name>A0ABM1ZFM4_AEDAL</name>
<dbReference type="InterPro" id="IPR031693">
    <property type="entry name" value="Sin3_C"/>
</dbReference>
<evidence type="ECO:0000313" key="8">
    <source>
        <dbReference type="Proteomes" id="UP000069940"/>
    </source>
</evidence>
<feature type="region of interest" description="Disordered" evidence="5">
    <location>
        <begin position="1475"/>
        <end position="1510"/>
    </location>
</feature>
<feature type="compositionally biased region" description="Basic and acidic residues" evidence="5">
    <location>
        <begin position="579"/>
        <end position="590"/>
    </location>
</feature>
<dbReference type="GeneID" id="109398278"/>
<dbReference type="PANTHER" id="PTHR12346">
    <property type="entry name" value="SIN3B-RELATED"/>
    <property type="match status" value="1"/>
</dbReference>
<dbReference type="RefSeq" id="XP_062705104.1">
    <property type="nucleotide sequence ID" value="XM_062849120.1"/>
</dbReference>
<evidence type="ECO:0000256" key="5">
    <source>
        <dbReference type="SAM" id="MobiDB-lite"/>
    </source>
</evidence>
<comment type="subcellular location">
    <subcellularLocation>
        <location evidence="1 4">Nucleus</location>
    </subcellularLocation>
</comment>
<feature type="compositionally biased region" description="Low complexity" evidence="5">
    <location>
        <begin position="1225"/>
        <end position="1240"/>
    </location>
</feature>
<feature type="compositionally biased region" description="Basic and acidic residues" evidence="5">
    <location>
        <begin position="1117"/>
        <end position="1130"/>
    </location>
</feature>
<dbReference type="InterPro" id="IPR039774">
    <property type="entry name" value="Sin3-like"/>
</dbReference>
<dbReference type="SUPFAM" id="SSF47762">
    <property type="entry name" value="PAH2 domain"/>
    <property type="match status" value="3"/>
</dbReference>
<feature type="compositionally biased region" description="Gly residues" evidence="5">
    <location>
        <begin position="620"/>
        <end position="634"/>
    </location>
</feature>
<dbReference type="SMART" id="SM00761">
    <property type="entry name" value="HDAC_interact"/>
    <property type="match status" value="1"/>
</dbReference>
<feature type="region of interest" description="Disordered" evidence="5">
    <location>
        <begin position="84"/>
        <end position="104"/>
    </location>
</feature>
<evidence type="ECO:0000313" key="7">
    <source>
        <dbReference type="EnsemblMetazoa" id="AALFPA23_017986.P26397"/>
    </source>
</evidence>
<feature type="region of interest" description="Disordered" evidence="5">
    <location>
        <begin position="330"/>
        <end position="435"/>
    </location>
</feature>
<feature type="region of interest" description="Disordered" evidence="5">
    <location>
        <begin position="1060"/>
        <end position="1207"/>
    </location>
</feature>
<feature type="region of interest" description="Disordered" evidence="5">
    <location>
        <begin position="579"/>
        <end position="666"/>
    </location>
</feature>
<feature type="compositionally biased region" description="Basic and acidic residues" evidence="5">
    <location>
        <begin position="1197"/>
        <end position="1207"/>
    </location>
</feature>
<feature type="region of interest" description="Disordered" evidence="5">
    <location>
        <begin position="1531"/>
        <end position="1605"/>
    </location>
</feature>
<feature type="region of interest" description="Disordered" evidence="5">
    <location>
        <begin position="1219"/>
        <end position="1240"/>
    </location>
</feature>
<feature type="compositionally biased region" description="Low complexity" evidence="5">
    <location>
        <begin position="1089"/>
        <end position="1105"/>
    </location>
</feature>
<feature type="region of interest" description="Disordered" evidence="5">
    <location>
        <begin position="1"/>
        <end position="45"/>
    </location>
</feature>
<evidence type="ECO:0000256" key="3">
    <source>
        <dbReference type="ARBA" id="ARBA00023242"/>
    </source>
</evidence>
<dbReference type="Gene3D" id="1.20.1160.11">
    <property type="entry name" value="Paired amphipathic helix"/>
    <property type="match status" value="3"/>
</dbReference>
<feature type="compositionally biased region" description="Polar residues" evidence="5">
    <location>
        <begin position="26"/>
        <end position="45"/>
    </location>
</feature>
<dbReference type="EnsemblMetazoa" id="AALFPA23_017986.R26397">
    <property type="protein sequence ID" value="AALFPA23_017986.P26397"/>
    <property type="gene ID" value="AALFPA23_017986"/>
</dbReference>
<feature type="compositionally biased region" description="Low complexity" evidence="5">
    <location>
        <begin position="1132"/>
        <end position="1190"/>
    </location>
</feature>
<dbReference type="Pfam" id="PF08295">
    <property type="entry name" value="Sin3_corepress"/>
    <property type="match status" value="1"/>
</dbReference>
<dbReference type="InterPro" id="IPR036600">
    <property type="entry name" value="PAH_sf"/>
</dbReference>
<feature type="compositionally biased region" description="Polar residues" evidence="5">
    <location>
        <begin position="1569"/>
        <end position="1582"/>
    </location>
</feature>
<feature type="region of interest" description="Disordered" evidence="5">
    <location>
        <begin position="1612"/>
        <end position="1631"/>
    </location>
</feature>